<evidence type="ECO:0000313" key="2">
    <source>
        <dbReference type="Proteomes" id="UP000824890"/>
    </source>
</evidence>
<gene>
    <name evidence="1" type="ORF">HID58_036194</name>
</gene>
<accession>A0ABQ8C7A3</accession>
<proteinExistence type="predicted"/>
<comment type="caution">
    <text evidence="1">The sequence shown here is derived from an EMBL/GenBank/DDBJ whole genome shotgun (WGS) entry which is preliminary data.</text>
</comment>
<keyword evidence="2" id="KW-1185">Reference proteome</keyword>
<organism evidence="1 2">
    <name type="scientific">Brassica napus</name>
    <name type="common">Rape</name>
    <dbReference type="NCBI Taxonomy" id="3708"/>
    <lineage>
        <taxon>Eukaryota</taxon>
        <taxon>Viridiplantae</taxon>
        <taxon>Streptophyta</taxon>
        <taxon>Embryophyta</taxon>
        <taxon>Tracheophyta</taxon>
        <taxon>Spermatophyta</taxon>
        <taxon>Magnoliopsida</taxon>
        <taxon>eudicotyledons</taxon>
        <taxon>Gunneridae</taxon>
        <taxon>Pentapetalae</taxon>
        <taxon>rosids</taxon>
        <taxon>malvids</taxon>
        <taxon>Brassicales</taxon>
        <taxon>Brassicaceae</taxon>
        <taxon>Brassiceae</taxon>
        <taxon>Brassica</taxon>
    </lineage>
</organism>
<protein>
    <submittedName>
        <fullName evidence="1">Uncharacterized protein</fullName>
    </submittedName>
</protein>
<reference evidence="1 2" key="1">
    <citation type="submission" date="2021-05" db="EMBL/GenBank/DDBJ databases">
        <title>Genome Assembly of Synthetic Allotetraploid Brassica napus Reveals Homoeologous Exchanges between Subgenomes.</title>
        <authorList>
            <person name="Davis J.T."/>
        </authorList>
    </citation>
    <scope>NUCLEOTIDE SEQUENCE [LARGE SCALE GENOMIC DNA]</scope>
    <source>
        <strain evidence="2">cv. Da-Ae</strain>
        <tissue evidence="1">Seedling</tissue>
    </source>
</reference>
<name>A0ABQ8C7A3_BRANA</name>
<dbReference type="EMBL" id="JAGKQM010000009">
    <property type="protein sequence ID" value="KAH0912873.1"/>
    <property type="molecule type" value="Genomic_DNA"/>
</dbReference>
<evidence type="ECO:0000313" key="1">
    <source>
        <dbReference type="EMBL" id="KAH0912873.1"/>
    </source>
</evidence>
<dbReference type="Proteomes" id="UP000824890">
    <property type="component" value="Unassembled WGS sequence"/>
</dbReference>
<sequence length="191" mass="22148">MCHDSELRFTSLSQESQTDSWFCLSGESAKLSEEHPVAPVAENRSCDLSSRQNHACEADFLRTIRVVLEYMNDPKEHGKKRGNNLLASVQPFWVHLLLTTIVNSRAEHLFEVINSRDDVLRTWMRRYMYLRYVEARLADRILHADEILKYGFCLNVIKTSLCPLEVLKNMQEEAVRDDDIVFKGLPSTEPF</sequence>